<dbReference type="NCBIfam" id="TIGR04270">
    <property type="entry name" value="Rama_corrin_act"/>
    <property type="match status" value="1"/>
</dbReference>
<dbReference type="InterPro" id="IPR043129">
    <property type="entry name" value="ATPase_NBD"/>
</dbReference>
<dbReference type="PROSITE" id="PS51379">
    <property type="entry name" value="4FE4S_FER_2"/>
    <property type="match status" value="2"/>
</dbReference>
<dbReference type="InterPro" id="IPR017896">
    <property type="entry name" value="4Fe4S_Fe-S-bd"/>
</dbReference>
<dbReference type="InterPro" id="IPR042259">
    <property type="entry name" value="Raco-like_middle_sf"/>
</dbReference>
<feature type="domain" description="4Fe-4S ferredoxin-type" evidence="1">
    <location>
        <begin position="510"/>
        <end position="541"/>
    </location>
</feature>
<dbReference type="AlphaFoldDB" id="A0A953J853"/>
<evidence type="ECO:0000313" key="2">
    <source>
        <dbReference type="EMBL" id="MBZ0155017.1"/>
    </source>
</evidence>
<dbReference type="PANTHER" id="PTHR42895">
    <property type="entry name" value="IRON-SULFUR CLUSTER-BINDING PROTEIN-RELATED"/>
    <property type="match status" value="1"/>
</dbReference>
<evidence type="ECO:0000259" key="1">
    <source>
        <dbReference type="PROSITE" id="PS51379"/>
    </source>
</evidence>
<keyword evidence="2" id="KW-0489">Methyltransferase</keyword>
<dbReference type="Pfam" id="PF17651">
    <property type="entry name" value="Raco_middle"/>
    <property type="match status" value="1"/>
</dbReference>
<keyword evidence="2" id="KW-0808">Transferase</keyword>
<gene>
    <name evidence="2" type="ORF">K8I29_02235</name>
</gene>
<dbReference type="PANTHER" id="PTHR42895:SF2">
    <property type="entry name" value="IRON-SULFUR CLUSTER PROTEIN"/>
    <property type="match status" value="1"/>
</dbReference>
<evidence type="ECO:0000313" key="3">
    <source>
        <dbReference type="Proteomes" id="UP000705867"/>
    </source>
</evidence>
<accession>A0A953J853</accession>
<dbReference type="InterPro" id="IPR027980">
    <property type="entry name" value="RACo_C"/>
</dbReference>
<name>A0A953J853_9BACT</name>
<reference evidence="2" key="1">
    <citation type="journal article" date="2021" name="bioRxiv">
        <title>Unraveling nitrogen, sulfur and carbon metabolic pathways and microbial community transcriptional responses to substrate deprivation and toxicity stresses in a bioreactor mimicking anoxic brackish coastal sediment conditions.</title>
        <authorList>
            <person name="Martins P.D."/>
            <person name="Echeveste M.J."/>
            <person name="Arshad A."/>
            <person name="Kurth J."/>
            <person name="Ouboter H."/>
            <person name="Jetten M.S.M."/>
            <person name="Welte C.U."/>
        </authorList>
    </citation>
    <scope>NUCLEOTIDE SEQUENCE</scope>
    <source>
        <strain evidence="2">MAG_39</strain>
    </source>
</reference>
<dbReference type="InterPro" id="IPR041414">
    <property type="entry name" value="Raco-like_middle"/>
</dbReference>
<feature type="domain" description="4Fe-4S ferredoxin-type" evidence="1">
    <location>
        <begin position="473"/>
        <end position="506"/>
    </location>
</feature>
<dbReference type="Gene3D" id="3.30.420.480">
    <property type="entry name" value="Domain of unknown function (DUF4445)"/>
    <property type="match status" value="1"/>
</dbReference>
<dbReference type="InterPro" id="IPR052911">
    <property type="entry name" value="Corrinoid_activation_enz"/>
</dbReference>
<organism evidence="2 3">
    <name type="scientific">Candidatus Nitrobium versatile</name>
    <dbReference type="NCBI Taxonomy" id="2884831"/>
    <lineage>
        <taxon>Bacteria</taxon>
        <taxon>Pseudomonadati</taxon>
        <taxon>Nitrospirota</taxon>
        <taxon>Nitrospiria</taxon>
        <taxon>Nitrospirales</taxon>
        <taxon>Nitrospiraceae</taxon>
        <taxon>Candidatus Nitrobium</taxon>
    </lineage>
</organism>
<dbReference type="Pfam" id="PF14574">
    <property type="entry name" value="RACo_C_ter"/>
    <property type="match status" value="1"/>
</dbReference>
<dbReference type="InterPro" id="IPR026339">
    <property type="entry name" value="RamA_corrin_act"/>
</dbReference>
<proteinExistence type="predicted"/>
<dbReference type="Gene3D" id="3.30.70.20">
    <property type="match status" value="1"/>
</dbReference>
<reference evidence="2" key="2">
    <citation type="submission" date="2021-08" db="EMBL/GenBank/DDBJ databases">
        <authorList>
            <person name="Dalcin Martins P."/>
        </authorList>
    </citation>
    <scope>NUCLEOTIDE SEQUENCE</scope>
    <source>
        <strain evidence="2">MAG_39</strain>
    </source>
</reference>
<dbReference type="SUPFAM" id="SSF53067">
    <property type="entry name" value="Actin-like ATPase domain"/>
    <property type="match status" value="1"/>
</dbReference>
<comment type="caution">
    <text evidence="2">The sequence shown here is derived from an EMBL/GenBank/DDBJ whole genome shotgun (WGS) entry which is preliminary data.</text>
</comment>
<dbReference type="SUPFAM" id="SSF54862">
    <property type="entry name" value="4Fe-4S ferredoxins"/>
    <property type="match status" value="1"/>
</dbReference>
<protein>
    <submittedName>
        <fullName evidence="2">Methylamine methyltransferase corrinoid protein reductive activase</fullName>
    </submittedName>
</protein>
<dbReference type="GO" id="GO:0032259">
    <property type="term" value="P:methylation"/>
    <property type="evidence" value="ECO:0007669"/>
    <property type="project" value="UniProtKB-KW"/>
</dbReference>
<dbReference type="Proteomes" id="UP000705867">
    <property type="component" value="Unassembled WGS sequence"/>
</dbReference>
<dbReference type="GO" id="GO:0008168">
    <property type="term" value="F:methyltransferase activity"/>
    <property type="evidence" value="ECO:0007669"/>
    <property type="project" value="UniProtKB-KW"/>
</dbReference>
<dbReference type="EMBL" id="JAIOIV010000017">
    <property type="protein sequence ID" value="MBZ0155017.1"/>
    <property type="molecule type" value="Genomic_DNA"/>
</dbReference>
<sequence length="544" mass="57940">MKSLSIDLGTSGFRAQAIDEDGRVIATAISTRHPLPGANVMDHLHFCLEMGYDITHKLILNAVHKVIRALPIDLKEVGRVAICGNPIQLSLFQRMEIRDLAFAGKRGLKKLGITEAVKRPARVIRAADIGLELPDKAELLVPPAVRHEIGADALAMMYITGLLDKDEVAIVTDYGTNAEMAIKVGGDILTGSAAAGPAMEGQHVSCGMLAQPGAIADLVSGDGVWDIRVLNSDLIARSGSSIRVKDGVIVLQGAPNCQPKGITGTGVVAAIAEGIDAGLVGPPKISTADGKLHMTEGIYLTEKDVREAGKAIGAIRAGHMTLVEEVGIKLPKLDAVYMTGASGTYVDPLKARKVGLIPNSAGRIIQAGNTSLCLATEIVRRPELLDMLQKVADTITAKHIMFADSKVFKNAYVCELAYWDEGMPMHMMNGMLALYGIQEFPQPHPSPELIHISKRDIIEIGPMGLTVVDSVGTELSLDFPAGGCLGDNCRKCLNECPEAAARIERVGENERIVIRSDLCNGTACRRCEAECPNGLLFESVKVAG</sequence>